<evidence type="ECO:0000313" key="2">
    <source>
        <dbReference type="Proteomes" id="UP000267841"/>
    </source>
</evidence>
<sequence>MEDFISRWEAYLRNYEKKFVFTALKVCSALKVDVPQEELKSFFVNLYHQTFFSKDMDLSSCVEFIEKMKARGVDLKFISTKAFLLLVGDFSIQCFHKESSLDAVRGIVARIDEVLEGCSKKIIEDYEDISSLVRSLISHREKAVDFSNVEPEGEENKKLLEKFKDLKKKGESVELFNIYKGLHIRSFVPIMDVKEDGVLLEVGLTQLGVIAIDRFTLLKHPEFGEGIYGEVKVIEPESKRVKLWRFKRAEGKEEKRSSVRVKPKDIVEVSINSEKGIDLLGYILDISIDHVNVFIPKRELPFEEGEALKLSFKLEDCRNKQYMEVNTEGIVRAIRTPPKGSSVVFRLNTTPQEETKLSVYITCRQKEIVRDINEYVKEYLS</sequence>
<organism evidence="1 2">
    <name type="scientific">Hydrogenivirga caldilitoris</name>
    <dbReference type="NCBI Taxonomy" id="246264"/>
    <lineage>
        <taxon>Bacteria</taxon>
        <taxon>Pseudomonadati</taxon>
        <taxon>Aquificota</taxon>
        <taxon>Aquificia</taxon>
        <taxon>Aquificales</taxon>
        <taxon>Aquificaceae</taxon>
        <taxon>Hydrogenivirga</taxon>
    </lineage>
</organism>
<proteinExistence type="predicted"/>
<name>A0A497XP58_9AQUI</name>
<dbReference type="AlphaFoldDB" id="A0A497XP58"/>
<dbReference type="OrthoDB" id="9821118at2"/>
<protein>
    <recommendedName>
        <fullName evidence="3">PilZ domain-containing protein</fullName>
    </recommendedName>
</protein>
<accession>A0A497XP58</accession>
<dbReference type="RefSeq" id="WP_121009124.1">
    <property type="nucleotide sequence ID" value="NZ_RCCJ01000001.1"/>
</dbReference>
<keyword evidence="2" id="KW-1185">Reference proteome</keyword>
<reference evidence="1 2" key="1">
    <citation type="submission" date="2018-10" db="EMBL/GenBank/DDBJ databases">
        <title>Genomic Encyclopedia of Archaeal and Bacterial Type Strains, Phase II (KMG-II): from individual species to whole genera.</title>
        <authorList>
            <person name="Goeker M."/>
        </authorList>
    </citation>
    <scope>NUCLEOTIDE SEQUENCE [LARGE SCALE GENOMIC DNA]</scope>
    <source>
        <strain evidence="1 2">DSM 16510</strain>
    </source>
</reference>
<evidence type="ECO:0000313" key="1">
    <source>
        <dbReference type="EMBL" id="RLJ70051.1"/>
    </source>
</evidence>
<comment type="caution">
    <text evidence="1">The sequence shown here is derived from an EMBL/GenBank/DDBJ whole genome shotgun (WGS) entry which is preliminary data.</text>
</comment>
<gene>
    <name evidence="1" type="ORF">BCF55_0313</name>
</gene>
<dbReference type="Proteomes" id="UP000267841">
    <property type="component" value="Unassembled WGS sequence"/>
</dbReference>
<dbReference type="EMBL" id="RCCJ01000001">
    <property type="protein sequence ID" value="RLJ70051.1"/>
    <property type="molecule type" value="Genomic_DNA"/>
</dbReference>
<evidence type="ECO:0008006" key="3">
    <source>
        <dbReference type="Google" id="ProtNLM"/>
    </source>
</evidence>